<reference evidence="1 2" key="1">
    <citation type="journal article" date="2018" name="Sci. Rep.">
        <title>Genomic signatures of local adaptation to the degree of environmental predictability in rotifers.</title>
        <authorList>
            <person name="Franch-Gras L."/>
            <person name="Hahn C."/>
            <person name="Garcia-Roger E.M."/>
            <person name="Carmona M.J."/>
            <person name="Serra M."/>
            <person name="Gomez A."/>
        </authorList>
    </citation>
    <scope>NUCLEOTIDE SEQUENCE [LARGE SCALE GENOMIC DNA]</scope>
    <source>
        <strain evidence="1">HYR1</strain>
    </source>
</reference>
<dbReference type="EMBL" id="REGN01001454">
    <property type="protein sequence ID" value="RNA34555.1"/>
    <property type="molecule type" value="Genomic_DNA"/>
</dbReference>
<keyword evidence="2" id="KW-1185">Reference proteome</keyword>
<comment type="caution">
    <text evidence="1">The sequence shown here is derived from an EMBL/GenBank/DDBJ whole genome shotgun (WGS) entry which is preliminary data.</text>
</comment>
<organism evidence="1 2">
    <name type="scientific">Brachionus plicatilis</name>
    <name type="common">Marine rotifer</name>
    <name type="synonym">Brachionus muelleri</name>
    <dbReference type="NCBI Taxonomy" id="10195"/>
    <lineage>
        <taxon>Eukaryota</taxon>
        <taxon>Metazoa</taxon>
        <taxon>Spiralia</taxon>
        <taxon>Gnathifera</taxon>
        <taxon>Rotifera</taxon>
        <taxon>Eurotatoria</taxon>
        <taxon>Monogononta</taxon>
        <taxon>Pseudotrocha</taxon>
        <taxon>Ploima</taxon>
        <taxon>Brachionidae</taxon>
        <taxon>Brachionus</taxon>
    </lineage>
</organism>
<dbReference type="Proteomes" id="UP000276133">
    <property type="component" value="Unassembled WGS sequence"/>
</dbReference>
<sequence>MAIILQNLFDQINIRIIDGIELKRIAAQVKYLHVGCHFPKQPDHCIALITQIIVAQHKVID</sequence>
<dbReference type="AlphaFoldDB" id="A0A3M7SFU7"/>
<proteinExistence type="predicted"/>
<evidence type="ECO:0000313" key="1">
    <source>
        <dbReference type="EMBL" id="RNA34555.1"/>
    </source>
</evidence>
<accession>A0A3M7SFU7</accession>
<name>A0A3M7SFU7_BRAPC</name>
<protein>
    <submittedName>
        <fullName evidence="1">Uncharacterized protein</fullName>
    </submittedName>
</protein>
<gene>
    <name evidence="1" type="ORF">BpHYR1_051539</name>
</gene>
<evidence type="ECO:0000313" key="2">
    <source>
        <dbReference type="Proteomes" id="UP000276133"/>
    </source>
</evidence>